<dbReference type="PROSITE" id="PS00211">
    <property type="entry name" value="ABC_TRANSPORTER_1"/>
    <property type="match status" value="1"/>
</dbReference>
<dbReference type="GO" id="GO:0016887">
    <property type="term" value="F:ATP hydrolysis activity"/>
    <property type="evidence" value="ECO:0007669"/>
    <property type="project" value="InterPro"/>
</dbReference>
<dbReference type="InterPro" id="IPR017871">
    <property type="entry name" value="ABC_transporter-like_CS"/>
</dbReference>
<dbReference type="EMBL" id="CM001167">
    <property type="protein sequence ID" value="EGJ70260.1"/>
    <property type="molecule type" value="Genomic_DNA"/>
</dbReference>
<evidence type="ECO:0000259" key="7">
    <source>
        <dbReference type="PROSITE" id="PS50893"/>
    </source>
</evidence>
<dbReference type="HOGENOM" id="CLU_000604_2_0_10"/>
<gene>
    <name evidence="9" type="ORF">Bcop_0040</name>
</gene>
<dbReference type="eggNOG" id="COG4175">
    <property type="taxonomic scope" value="Bacteria"/>
</dbReference>
<dbReference type="InterPro" id="IPR027417">
    <property type="entry name" value="P-loop_NTPase"/>
</dbReference>
<dbReference type="Gene3D" id="3.40.50.300">
    <property type="entry name" value="P-loop containing nucleotide triphosphate hydrolases"/>
    <property type="match status" value="1"/>
</dbReference>
<dbReference type="GO" id="GO:0031460">
    <property type="term" value="P:glycine betaine transport"/>
    <property type="evidence" value="ECO:0007669"/>
    <property type="project" value="InterPro"/>
</dbReference>
<keyword evidence="10" id="KW-1185">Reference proteome</keyword>
<dbReference type="PANTHER" id="PTHR43869:SF1">
    <property type="entry name" value="GLYCINE BETAINE_PROLINE BETAINE TRANSPORT SYSTEM ATP-BINDING PROTEIN PROV"/>
    <property type="match status" value="1"/>
</dbReference>
<dbReference type="InterPro" id="IPR003593">
    <property type="entry name" value="AAA+_ATPase"/>
</dbReference>
<dbReference type="CDD" id="cd03294">
    <property type="entry name" value="ABC_Pro_Gly_Betaine"/>
    <property type="match status" value="1"/>
</dbReference>
<keyword evidence="2" id="KW-0813">Transport</keyword>
<dbReference type="InterPro" id="IPR005892">
    <property type="entry name" value="Gly-betaine_transp_ATP-bd"/>
</dbReference>
<evidence type="ECO:0000256" key="2">
    <source>
        <dbReference type="ARBA" id="ARBA00022448"/>
    </source>
</evidence>
<dbReference type="PROSITE" id="PS50893">
    <property type="entry name" value="ABC_TRANSPORTER_2"/>
    <property type="match status" value="1"/>
</dbReference>
<dbReference type="OrthoDB" id="9782239at2"/>
<dbReference type="InterPro" id="IPR046342">
    <property type="entry name" value="CBS_dom_sf"/>
</dbReference>
<dbReference type="PROSITE" id="PS51371">
    <property type="entry name" value="CBS"/>
    <property type="match status" value="1"/>
</dbReference>
<protein>
    <submittedName>
        <fullName evidence="9">Glycine betaine/L-proline ABC transporter, ATPase subunit</fullName>
        <ecNumber evidence="9">3.6.3.32</ecNumber>
    </submittedName>
</protein>
<dbReference type="EC" id="3.6.3.32" evidence="9"/>
<dbReference type="SUPFAM" id="SSF54631">
    <property type="entry name" value="CBS-domain pair"/>
    <property type="match status" value="1"/>
</dbReference>
<dbReference type="Gene3D" id="3.10.580.10">
    <property type="entry name" value="CBS-domain"/>
    <property type="match status" value="1"/>
</dbReference>
<evidence type="ECO:0000256" key="3">
    <source>
        <dbReference type="ARBA" id="ARBA00022741"/>
    </source>
</evidence>
<keyword evidence="9" id="KW-0378">Hydrolase</keyword>
<sequence length="408" mass="45503">MSKIEIKDLYLIFGAEKSRAFRKLKEGKSKAEILKHTGCTIAVQDANLTINEGEIFVVMGLSGSGKSSLLRCINRLVTPTHGEIIINGTDISKASDKQLINSRRKTMAMVFQNFGLLPHKTVVENIGFGLELQGVDKETREDKAMYAMKLVGLEGYESQMVSELSGGMQQRVGLARALANDPEVLLMDEAFSALDPLIRTQMQDELLALQTKMKKTIVFITHDLDEAIKLGDRIAIMKDGVIVQVGTSEEILTEPANNYVASFVENVDRSKIITASSIVLKDPIVARFKKEGPEVIIRKMRRKNLTLLPVVDDDNLLVGEVYLEDLLELRKEHIKNIDSVIKQFGHTVRENTVIEDIIPLMTKTNSPIWVVGENKEFKGIVPLSSLVFEVTGKDKKEIDKLVQNAQDL</sequence>
<dbReference type="InterPro" id="IPR051921">
    <property type="entry name" value="ABC_osmolyte_uptake_ATP-bind"/>
</dbReference>
<name>F3ZNS1_9BACE</name>
<evidence type="ECO:0000256" key="1">
    <source>
        <dbReference type="ARBA" id="ARBA00005417"/>
    </source>
</evidence>
<keyword evidence="5" id="KW-0029">Amino-acid transport</keyword>
<dbReference type="AlphaFoldDB" id="F3ZNS1"/>
<evidence type="ECO:0000256" key="6">
    <source>
        <dbReference type="PROSITE-ProRule" id="PRU00703"/>
    </source>
</evidence>
<dbReference type="SMART" id="SM00382">
    <property type="entry name" value="AAA"/>
    <property type="match status" value="1"/>
</dbReference>
<dbReference type="GO" id="GO:0005524">
    <property type="term" value="F:ATP binding"/>
    <property type="evidence" value="ECO:0007669"/>
    <property type="project" value="UniProtKB-KW"/>
</dbReference>
<reference evidence="9 10" key="1">
    <citation type="journal article" date="2011" name="Stand. Genomic Sci.">
        <title>Non-contiguous finished genome sequence of Bacteroides coprosuis type strain (PC139).</title>
        <authorList>
            <person name="Land M."/>
            <person name="Held B."/>
            <person name="Gronow S."/>
            <person name="Abt B."/>
            <person name="Lucas S."/>
            <person name="Del Rio T.G."/>
            <person name="Nolan M."/>
            <person name="Tice H."/>
            <person name="Cheng J.F."/>
            <person name="Pitluck S."/>
            <person name="Liolios K."/>
            <person name="Pagani I."/>
            <person name="Ivanova N."/>
            <person name="Mavromatis K."/>
            <person name="Mikhailova N."/>
            <person name="Pati A."/>
            <person name="Tapia R."/>
            <person name="Han C."/>
            <person name="Goodwin L."/>
            <person name="Chen A."/>
            <person name="Palaniappan K."/>
            <person name="Hauser L."/>
            <person name="Brambilla E.M."/>
            <person name="Rohde M."/>
            <person name="Goker M."/>
            <person name="Detter J.C."/>
            <person name="Woyke T."/>
            <person name="Bristow J."/>
            <person name="Eisen J.A."/>
            <person name="Markowitz V."/>
            <person name="Hugenholtz P."/>
            <person name="Kyrpides N.C."/>
            <person name="Klenk H.P."/>
            <person name="Lapidus A."/>
        </authorList>
    </citation>
    <scope>NUCLEOTIDE SEQUENCE [LARGE SCALE GENOMIC DNA]</scope>
    <source>
        <strain evidence="9 10">DSM 18011</strain>
    </source>
</reference>
<dbReference type="FunFam" id="3.40.50.300:FF:000201">
    <property type="entry name" value="Glycine betaine/L-proline ABC transporter ATP-binding protein"/>
    <property type="match status" value="1"/>
</dbReference>
<evidence type="ECO:0000313" key="9">
    <source>
        <dbReference type="EMBL" id="EGJ70260.1"/>
    </source>
</evidence>
<dbReference type="GO" id="GO:0006865">
    <property type="term" value="P:amino acid transport"/>
    <property type="evidence" value="ECO:0007669"/>
    <property type="project" value="UniProtKB-KW"/>
</dbReference>
<evidence type="ECO:0000256" key="5">
    <source>
        <dbReference type="ARBA" id="ARBA00022970"/>
    </source>
</evidence>
<evidence type="ECO:0000256" key="4">
    <source>
        <dbReference type="ARBA" id="ARBA00022840"/>
    </source>
</evidence>
<dbReference type="Pfam" id="PF00571">
    <property type="entry name" value="CBS"/>
    <property type="match status" value="2"/>
</dbReference>
<dbReference type="GO" id="GO:0016020">
    <property type="term" value="C:membrane"/>
    <property type="evidence" value="ECO:0007669"/>
    <property type="project" value="InterPro"/>
</dbReference>
<evidence type="ECO:0000259" key="8">
    <source>
        <dbReference type="PROSITE" id="PS51371"/>
    </source>
</evidence>
<feature type="domain" description="CBS" evidence="8">
    <location>
        <begin position="279"/>
        <end position="339"/>
    </location>
</feature>
<dbReference type="Pfam" id="PF00005">
    <property type="entry name" value="ABC_tran"/>
    <property type="match status" value="1"/>
</dbReference>
<dbReference type="Proteomes" id="UP000018439">
    <property type="component" value="Chromosome"/>
</dbReference>
<keyword evidence="4" id="KW-0067">ATP-binding</keyword>
<dbReference type="InterPro" id="IPR003439">
    <property type="entry name" value="ABC_transporter-like_ATP-bd"/>
</dbReference>
<dbReference type="GO" id="GO:0006970">
    <property type="term" value="P:response to osmotic stress"/>
    <property type="evidence" value="ECO:0007669"/>
    <property type="project" value="UniProtKB-ARBA"/>
</dbReference>
<accession>F3ZNS1</accession>
<dbReference type="InterPro" id="IPR000644">
    <property type="entry name" value="CBS_dom"/>
</dbReference>
<organism evidence="9 10">
    <name type="scientific">Bacteroides coprosuis DSM 18011</name>
    <dbReference type="NCBI Taxonomy" id="679937"/>
    <lineage>
        <taxon>Bacteria</taxon>
        <taxon>Pseudomonadati</taxon>
        <taxon>Bacteroidota</taxon>
        <taxon>Bacteroidia</taxon>
        <taxon>Bacteroidales</taxon>
        <taxon>Bacteroidaceae</taxon>
        <taxon>Bacteroides</taxon>
    </lineage>
</organism>
<comment type="similarity">
    <text evidence="1">Belongs to the ABC transporter superfamily.</text>
</comment>
<dbReference type="NCBIfam" id="TIGR01186">
    <property type="entry name" value="proV"/>
    <property type="match status" value="1"/>
</dbReference>
<feature type="domain" description="ABC transporter" evidence="7">
    <location>
        <begin position="28"/>
        <end position="264"/>
    </location>
</feature>
<evidence type="ECO:0000313" key="10">
    <source>
        <dbReference type="Proteomes" id="UP000018439"/>
    </source>
</evidence>
<dbReference type="PANTHER" id="PTHR43869">
    <property type="entry name" value="GLYCINE BETAINE/PROLINE BETAINE TRANSPORT SYSTEM ATP-BINDING PROTEIN PROV"/>
    <property type="match status" value="1"/>
</dbReference>
<keyword evidence="3" id="KW-0547">Nucleotide-binding</keyword>
<dbReference type="STRING" id="679937.Bcop_0040"/>
<dbReference type="SUPFAM" id="SSF52540">
    <property type="entry name" value="P-loop containing nucleoside triphosphate hydrolases"/>
    <property type="match status" value="1"/>
</dbReference>
<proteinExistence type="inferred from homology"/>
<keyword evidence="6" id="KW-0129">CBS domain</keyword>